<dbReference type="Proteomes" id="UP000724672">
    <property type="component" value="Unassembled WGS sequence"/>
</dbReference>
<keyword evidence="4" id="KW-0408">Iron</keyword>
<organism evidence="6 7">
    <name type="scientific">Anaeromonas frigoriresistens</name>
    <dbReference type="NCBI Taxonomy" id="2683708"/>
    <lineage>
        <taxon>Bacteria</taxon>
        <taxon>Bacillati</taxon>
        <taxon>Bacillota</taxon>
        <taxon>Tissierellia</taxon>
        <taxon>Tissierellales</taxon>
        <taxon>Thermohalobacteraceae</taxon>
        <taxon>Anaeromonas</taxon>
    </lineage>
</organism>
<dbReference type="Pfam" id="PF04405">
    <property type="entry name" value="ScdA_N"/>
    <property type="match status" value="1"/>
</dbReference>
<dbReference type="SUPFAM" id="SSF140683">
    <property type="entry name" value="SP0561-like"/>
    <property type="match status" value="1"/>
</dbReference>
<keyword evidence="7" id="KW-1185">Reference proteome</keyword>
<dbReference type="GO" id="GO:0005737">
    <property type="term" value="C:cytoplasm"/>
    <property type="evidence" value="ECO:0007669"/>
    <property type="project" value="UniProtKB-SubCell"/>
</dbReference>
<dbReference type="AlphaFoldDB" id="A0A942UXY9"/>
<dbReference type="Gene3D" id="1.10.3910.10">
    <property type="entry name" value="SP0561-like"/>
    <property type="match status" value="1"/>
</dbReference>
<dbReference type="InterPro" id="IPR038062">
    <property type="entry name" value="ScdA-like_N_sf"/>
</dbReference>
<evidence type="ECO:0000256" key="4">
    <source>
        <dbReference type="ARBA" id="ARBA00023004"/>
    </source>
</evidence>
<comment type="subcellular location">
    <subcellularLocation>
        <location evidence="1">Cytoplasm</location>
    </subcellularLocation>
</comment>
<dbReference type="GO" id="GO:0046872">
    <property type="term" value="F:metal ion binding"/>
    <property type="evidence" value="ECO:0007669"/>
    <property type="project" value="UniProtKB-KW"/>
</dbReference>
<protein>
    <submittedName>
        <fullName evidence="6">Iron-sulfur cluster repair di-iron protein</fullName>
    </submittedName>
</protein>
<dbReference type="InterPro" id="IPR012312">
    <property type="entry name" value="Hemerythrin-like"/>
</dbReference>
<dbReference type="NCBIfam" id="TIGR03652">
    <property type="entry name" value="FeS_repair_RIC"/>
    <property type="match status" value="1"/>
</dbReference>
<comment type="caution">
    <text evidence="6">The sequence shown here is derived from an EMBL/GenBank/DDBJ whole genome shotgun (WGS) entry which is preliminary data.</text>
</comment>
<dbReference type="PANTHER" id="PTHR36438">
    <property type="entry name" value="IRON-SULFUR CLUSTER REPAIR PROTEIN YTFE"/>
    <property type="match status" value="1"/>
</dbReference>
<proteinExistence type="predicted"/>
<feature type="domain" description="Hemerythrin-like" evidence="5">
    <location>
        <begin position="86"/>
        <end position="231"/>
    </location>
</feature>
<name>A0A942UXY9_9FIRM</name>
<evidence type="ECO:0000256" key="3">
    <source>
        <dbReference type="ARBA" id="ARBA00022723"/>
    </source>
</evidence>
<dbReference type="RefSeq" id="WP_203366791.1">
    <property type="nucleotide sequence ID" value="NZ_WSFT01000039.1"/>
</dbReference>
<gene>
    <name evidence="6" type="primary">ric</name>
    <name evidence="6" type="ORF">GOQ27_10335</name>
</gene>
<reference evidence="6" key="1">
    <citation type="submission" date="2019-12" db="EMBL/GenBank/DDBJ databases">
        <title>Clostridiaceae gen. nov. sp. nov., isolated from sediment in Xinjiang, China.</title>
        <authorList>
            <person name="Zhang R."/>
        </authorList>
    </citation>
    <scope>NUCLEOTIDE SEQUENCE</scope>
    <source>
        <strain evidence="6">D2Q-11</strain>
    </source>
</reference>
<dbReference type="InterPro" id="IPR019903">
    <property type="entry name" value="RIC_family"/>
</dbReference>
<evidence type="ECO:0000256" key="2">
    <source>
        <dbReference type="ARBA" id="ARBA00022490"/>
    </source>
</evidence>
<dbReference type="PANTHER" id="PTHR36438:SF1">
    <property type="entry name" value="IRON-SULFUR CLUSTER REPAIR PROTEIN YTFE"/>
    <property type="match status" value="1"/>
</dbReference>
<keyword evidence="2" id="KW-0963">Cytoplasm</keyword>
<evidence type="ECO:0000259" key="5">
    <source>
        <dbReference type="Pfam" id="PF01814"/>
    </source>
</evidence>
<sequence>MEKIIKKDQPIGEIATIFPKATNIFMEYEIDFCCGGDRKLEVAIAEKNIDENELLDKLNTEYQEMQKSMDKDVDWQQESMSNLIDYIVNKHHAFMKEEMPVTERFVSKILQVHYLSHGDVLVELHKLFNQLKTEIAEHLIKEEEVLFPLIKEYENNPSEKTLEKALKVLEETESEHDVAGDILKDMRKLTKGFKVPEDGCNTYRVTYEKIEAIEKDLFQHIHLENNILFNRLK</sequence>
<evidence type="ECO:0000313" key="7">
    <source>
        <dbReference type="Proteomes" id="UP000724672"/>
    </source>
</evidence>
<dbReference type="Pfam" id="PF01814">
    <property type="entry name" value="Hemerythrin"/>
    <property type="match status" value="1"/>
</dbReference>
<evidence type="ECO:0000256" key="1">
    <source>
        <dbReference type="ARBA" id="ARBA00004496"/>
    </source>
</evidence>
<accession>A0A942UXY9</accession>
<evidence type="ECO:0000313" key="6">
    <source>
        <dbReference type="EMBL" id="MBS4538864.1"/>
    </source>
</evidence>
<keyword evidence="3" id="KW-0479">Metal-binding</keyword>
<dbReference type="Gene3D" id="1.20.120.520">
    <property type="entry name" value="nmb1532 protein domain like"/>
    <property type="match status" value="1"/>
</dbReference>
<dbReference type="EMBL" id="WSFT01000039">
    <property type="protein sequence ID" value="MBS4538864.1"/>
    <property type="molecule type" value="Genomic_DNA"/>
</dbReference>